<accession>A0A9D1KM95</accession>
<proteinExistence type="inferred from homology"/>
<feature type="binding site" evidence="7">
    <location>
        <position position="221"/>
    </location>
    <ligand>
        <name>Zn(2+)</name>
        <dbReference type="ChEBI" id="CHEBI:29105"/>
    </ligand>
</feature>
<evidence type="ECO:0000259" key="8">
    <source>
        <dbReference type="Pfam" id="PF01979"/>
    </source>
</evidence>
<evidence type="ECO:0000313" key="9">
    <source>
        <dbReference type="EMBL" id="HIT75241.1"/>
    </source>
</evidence>
<protein>
    <submittedName>
        <fullName evidence="9">Amidohydrolase family protein</fullName>
    </submittedName>
</protein>
<comment type="cofactor">
    <cofactor evidence="7">
        <name>a divalent metal cation</name>
        <dbReference type="ChEBI" id="CHEBI:60240"/>
    </cofactor>
    <text evidence="7">Binds 1 divalent metal cation per subunit.</text>
</comment>
<feature type="active site" description="Proton donor/acceptor" evidence="6">
    <location>
        <position position="282"/>
    </location>
</feature>
<evidence type="ECO:0000256" key="7">
    <source>
        <dbReference type="PIRSR" id="PIRSR038994-3"/>
    </source>
</evidence>
<organism evidence="9 10">
    <name type="scientific">Candidatus Avipropionibacterium avicola</name>
    <dbReference type="NCBI Taxonomy" id="2840701"/>
    <lineage>
        <taxon>Bacteria</taxon>
        <taxon>Bacillati</taxon>
        <taxon>Actinomycetota</taxon>
        <taxon>Actinomycetes</taxon>
        <taxon>Propionibacteriales</taxon>
        <taxon>Propionibacteriaceae</taxon>
        <taxon>Propionibacteriaceae incertae sedis</taxon>
        <taxon>Candidatus Avipropionibacterium</taxon>
    </lineage>
</organism>
<dbReference type="PANTHER" id="PTHR11113">
    <property type="entry name" value="N-ACETYLGLUCOSAMINE-6-PHOSPHATE DEACETYLASE"/>
    <property type="match status" value="1"/>
</dbReference>
<sequence>MTTHLISGGPIALPTGIVDDHTVIITDDTIEAVVPAHDPRAVDAADRAGATTHDLGGQLLTPGLIDLHIHGGFGAGFEDAERAGTALEGLLGQGVTSVMTSLASAPIDTMLATSHALVEQSGRPGQSRVLGVHLEGPYIAVDQCGAHDPQFLRSPDQRSIDRIAELAGTVTMVTLAPELDNALAATKAWADAGIIVAAGHSSAHAEDLDPCVDAGLSHATHLWSGMGTTIRRGPYRVPGLLEESLASSTLTCEVIADGRHLPPQLLEVARRCVGDRLIAVSDGTIGIGLPEGTRYQLSTIEAVVDDGVGKVVGQDAFAGSTTALSSMLAHLHRDLGWPLEDVLAMMTSRPAAIAGRADSLGSVAAGHLADLVVWDSALAPVATMQAGRWVGAAAH</sequence>
<comment type="similarity">
    <text evidence="1 5">Belongs to the metallo-dependent hydrolases superfamily. NagA family.</text>
</comment>
<dbReference type="PIRSF" id="PIRSF038994">
    <property type="entry name" value="NagA"/>
    <property type="match status" value="1"/>
</dbReference>
<dbReference type="PANTHER" id="PTHR11113:SF14">
    <property type="entry name" value="N-ACETYLGLUCOSAMINE-6-PHOSPHATE DEACETYLASE"/>
    <property type="match status" value="1"/>
</dbReference>
<dbReference type="GO" id="GO:0008448">
    <property type="term" value="F:N-acetylglucosamine-6-phosphate deacetylase activity"/>
    <property type="evidence" value="ECO:0007669"/>
    <property type="project" value="InterPro"/>
</dbReference>
<reference evidence="9" key="1">
    <citation type="submission" date="2020-10" db="EMBL/GenBank/DDBJ databases">
        <authorList>
            <person name="Gilroy R."/>
        </authorList>
    </citation>
    <scope>NUCLEOTIDE SEQUENCE</scope>
    <source>
        <strain evidence="9">ChiGjej1B1-24693</strain>
    </source>
</reference>
<gene>
    <name evidence="9" type="ORF">IAA98_06630</name>
</gene>
<dbReference type="InterPro" id="IPR006680">
    <property type="entry name" value="Amidohydro-rel"/>
</dbReference>
<dbReference type="GO" id="GO:0046872">
    <property type="term" value="F:metal ion binding"/>
    <property type="evidence" value="ECO:0007669"/>
    <property type="project" value="UniProtKB-KW"/>
</dbReference>
<reference evidence="9" key="2">
    <citation type="journal article" date="2021" name="PeerJ">
        <title>Extensive microbial diversity within the chicken gut microbiome revealed by metagenomics and culture.</title>
        <authorList>
            <person name="Gilroy R."/>
            <person name="Ravi A."/>
            <person name="Getino M."/>
            <person name="Pursley I."/>
            <person name="Horton D.L."/>
            <person name="Alikhan N.F."/>
            <person name="Baker D."/>
            <person name="Gharbi K."/>
            <person name="Hall N."/>
            <person name="Watson M."/>
            <person name="Adriaenssens E.M."/>
            <person name="Foster-Nyarko E."/>
            <person name="Jarju S."/>
            <person name="Secka A."/>
            <person name="Antonio M."/>
            <person name="Oren A."/>
            <person name="Chaudhuri R.R."/>
            <person name="La Ragione R."/>
            <person name="Hildebrand F."/>
            <person name="Pallen M.J."/>
        </authorList>
    </citation>
    <scope>NUCLEOTIDE SEQUENCE</scope>
    <source>
        <strain evidence="9">ChiGjej1B1-24693</strain>
    </source>
</reference>
<keyword evidence="2 7" id="KW-0479">Metal-binding</keyword>
<dbReference type="AlphaFoldDB" id="A0A9D1KM95"/>
<comment type="caution">
    <text evidence="9">The sequence shown here is derived from an EMBL/GenBank/DDBJ whole genome shotgun (WGS) entry which is preliminary data.</text>
</comment>
<dbReference type="EMBL" id="DVLP01000202">
    <property type="protein sequence ID" value="HIT75241.1"/>
    <property type="molecule type" value="Genomic_DNA"/>
</dbReference>
<keyword evidence="3 5" id="KW-0378">Hydrolase</keyword>
<dbReference type="Gene3D" id="2.30.40.10">
    <property type="entry name" value="Urease, subunit C, domain 1"/>
    <property type="match status" value="1"/>
</dbReference>
<dbReference type="Proteomes" id="UP000886842">
    <property type="component" value="Unassembled WGS sequence"/>
</dbReference>
<dbReference type="Pfam" id="PF01979">
    <property type="entry name" value="Amidohydro_1"/>
    <property type="match status" value="1"/>
</dbReference>
<dbReference type="InterPro" id="IPR011059">
    <property type="entry name" value="Metal-dep_hydrolase_composite"/>
</dbReference>
<evidence type="ECO:0000256" key="6">
    <source>
        <dbReference type="PIRSR" id="PIRSR038994-1"/>
    </source>
</evidence>
<dbReference type="Gene3D" id="3.20.20.140">
    <property type="entry name" value="Metal-dependent hydrolases"/>
    <property type="match status" value="1"/>
</dbReference>
<evidence type="ECO:0000256" key="2">
    <source>
        <dbReference type="ARBA" id="ARBA00022723"/>
    </source>
</evidence>
<dbReference type="InterPro" id="IPR032466">
    <property type="entry name" value="Metal_Hydrolase"/>
</dbReference>
<feature type="binding site" evidence="7">
    <location>
        <position position="135"/>
    </location>
    <ligand>
        <name>Zn(2+)</name>
        <dbReference type="ChEBI" id="CHEBI:29105"/>
    </ligand>
</feature>
<feature type="domain" description="Amidohydrolase-related" evidence="8">
    <location>
        <begin position="60"/>
        <end position="384"/>
    </location>
</feature>
<evidence type="ECO:0000256" key="5">
    <source>
        <dbReference type="PIRNR" id="PIRNR038994"/>
    </source>
</evidence>
<evidence type="ECO:0000256" key="1">
    <source>
        <dbReference type="ARBA" id="ARBA00010716"/>
    </source>
</evidence>
<evidence type="ECO:0000256" key="3">
    <source>
        <dbReference type="ARBA" id="ARBA00022801"/>
    </source>
</evidence>
<name>A0A9D1KM95_9ACTN</name>
<dbReference type="InterPro" id="IPR003764">
    <property type="entry name" value="GlcNAc_6-P_deAcase"/>
</dbReference>
<evidence type="ECO:0000256" key="4">
    <source>
        <dbReference type="ARBA" id="ARBA00023277"/>
    </source>
</evidence>
<dbReference type="GO" id="GO:0006046">
    <property type="term" value="P:N-acetylglucosamine catabolic process"/>
    <property type="evidence" value="ECO:0007669"/>
    <property type="project" value="TreeGrafter"/>
</dbReference>
<dbReference type="SUPFAM" id="SSF51338">
    <property type="entry name" value="Composite domain of metallo-dependent hydrolases"/>
    <property type="match status" value="1"/>
</dbReference>
<keyword evidence="4 5" id="KW-0119">Carbohydrate metabolism</keyword>
<feature type="binding site" evidence="7">
    <location>
        <position position="200"/>
    </location>
    <ligand>
        <name>Zn(2+)</name>
        <dbReference type="ChEBI" id="CHEBI:29105"/>
    </ligand>
</feature>
<evidence type="ECO:0000313" key="10">
    <source>
        <dbReference type="Proteomes" id="UP000886842"/>
    </source>
</evidence>
<dbReference type="SUPFAM" id="SSF51556">
    <property type="entry name" value="Metallo-dependent hydrolases"/>
    <property type="match status" value="1"/>
</dbReference>